<dbReference type="InterPro" id="IPR001296">
    <property type="entry name" value="Glyco_trans_1"/>
</dbReference>
<dbReference type="RefSeq" id="WP_025311429.1">
    <property type="nucleotide sequence ID" value="NZ_CP004372.1"/>
</dbReference>
<dbReference type="SUPFAM" id="SSF53756">
    <property type="entry name" value="UDP-Glycosyltransferase/glycogen phosphorylase"/>
    <property type="match status" value="1"/>
</dbReference>
<dbReference type="CDD" id="cd03811">
    <property type="entry name" value="GT4_GT28_WabH-like"/>
    <property type="match status" value="1"/>
</dbReference>
<keyword evidence="6" id="KW-1185">Reference proteome</keyword>
<dbReference type="Proteomes" id="UP000019593">
    <property type="component" value="Chromosome"/>
</dbReference>
<feature type="domain" description="Glycosyltransferase subfamily 4-like N-terminal" evidence="4">
    <location>
        <begin position="23"/>
        <end position="180"/>
    </location>
</feature>
<keyword evidence="2 5" id="KW-0808">Transferase</keyword>
<dbReference type="STRING" id="1294273.roselon_01179"/>
<evidence type="ECO:0000259" key="3">
    <source>
        <dbReference type="Pfam" id="PF00534"/>
    </source>
</evidence>
<dbReference type="Pfam" id="PF00534">
    <property type="entry name" value="Glycos_transf_1"/>
    <property type="match status" value="1"/>
</dbReference>
<dbReference type="Pfam" id="PF13439">
    <property type="entry name" value="Glyco_transf_4"/>
    <property type="match status" value="1"/>
</dbReference>
<name>W8SM09_9RHOB</name>
<evidence type="ECO:0000256" key="2">
    <source>
        <dbReference type="ARBA" id="ARBA00022679"/>
    </source>
</evidence>
<accession>W8SM09</accession>
<protein>
    <submittedName>
        <fullName evidence="5">Glycosyl transferase, group 1</fullName>
    </submittedName>
</protein>
<dbReference type="PANTHER" id="PTHR12526:SF510">
    <property type="entry name" value="D-INOSITOL 3-PHOSPHATE GLYCOSYLTRANSFERASE"/>
    <property type="match status" value="1"/>
</dbReference>
<dbReference type="KEGG" id="red:roselon_01179"/>
<evidence type="ECO:0000259" key="4">
    <source>
        <dbReference type="Pfam" id="PF13439"/>
    </source>
</evidence>
<dbReference type="AlphaFoldDB" id="W8SM09"/>
<dbReference type="Gene3D" id="3.40.50.2000">
    <property type="entry name" value="Glycogen Phosphorylase B"/>
    <property type="match status" value="2"/>
</dbReference>
<dbReference type="PATRIC" id="fig|1294273.3.peg.1157"/>
<dbReference type="InterPro" id="IPR028098">
    <property type="entry name" value="Glyco_trans_4-like_N"/>
</dbReference>
<dbReference type="PANTHER" id="PTHR12526">
    <property type="entry name" value="GLYCOSYLTRANSFERASE"/>
    <property type="match status" value="1"/>
</dbReference>
<dbReference type="GO" id="GO:0016757">
    <property type="term" value="F:glycosyltransferase activity"/>
    <property type="evidence" value="ECO:0007669"/>
    <property type="project" value="UniProtKB-KW"/>
</dbReference>
<dbReference type="HOGENOM" id="CLU_009583_0_0_5"/>
<sequence>MHLAARGVENRAIHFYLPSFEGGGAERFFVRLANHIASRGIPVHLVVNNDNGPVKDLLSEKVDLHVLGSRKAVLCLPKLVAHLKETQAQTLISALTRTNVAALVAARLARTGTRVIVCERNQYTALLRGMDPLRRVAMNALVRHLYPKAHAVIGNTDLVTRDIAEFASLPKEATGVIHNAAPDAAQLDDARAAPTGHPWFDDDKPTAIAIGRLMPQKDYATMLRAVAQSGSDLRLIILGEGPERQKLEDLARELGIEDRVDFLGYRMDRFRYLVAADLFIISSVTEGFPNALIEAVAAGIPAISTDCLGGGAREILGREFPDRITPIGDPEAMAMAIRSVLDAQDAASLNLQSERIARIAERYQMSEVADAFLARAWE</sequence>
<organism evidence="5 6">
    <name type="scientific">Roseicyclus elongatus DSM 19469</name>
    <dbReference type="NCBI Taxonomy" id="1294273"/>
    <lineage>
        <taxon>Bacteria</taxon>
        <taxon>Pseudomonadati</taxon>
        <taxon>Pseudomonadota</taxon>
        <taxon>Alphaproteobacteria</taxon>
        <taxon>Rhodobacterales</taxon>
        <taxon>Roseobacteraceae</taxon>
        <taxon>Roseicyclus</taxon>
    </lineage>
</organism>
<evidence type="ECO:0000313" key="5">
    <source>
        <dbReference type="EMBL" id="AHM03570.1"/>
    </source>
</evidence>
<evidence type="ECO:0000256" key="1">
    <source>
        <dbReference type="ARBA" id="ARBA00022676"/>
    </source>
</evidence>
<reference evidence="5 6" key="1">
    <citation type="submission" date="2013-03" db="EMBL/GenBank/DDBJ databases">
        <authorList>
            <person name="Fiebig A."/>
            <person name="Goeker M."/>
            <person name="Klenk H.-P.P."/>
        </authorList>
    </citation>
    <scope>NUCLEOTIDE SEQUENCE [LARGE SCALE GENOMIC DNA]</scope>
    <source>
        <strain evidence="6">DSM 19469</strain>
    </source>
</reference>
<evidence type="ECO:0000313" key="6">
    <source>
        <dbReference type="Proteomes" id="UP000019593"/>
    </source>
</evidence>
<proteinExistence type="predicted"/>
<dbReference type="EMBL" id="CP004372">
    <property type="protein sequence ID" value="AHM03570.1"/>
    <property type="molecule type" value="Genomic_DNA"/>
</dbReference>
<feature type="domain" description="Glycosyl transferase family 1" evidence="3">
    <location>
        <begin position="201"/>
        <end position="345"/>
    </location>
</feature>
<gene>
    <name evidence="5" type="ORF">roselon_01179</name>
</gene>
<dbReference type="eggNOG" id="COG0438">
    <property type="taxonomic scope" value="Bacteria"/>
</dbReference>
<keyword evidence="1" id="KW-0328">Glycosyltransferase</keyword>